<dbReference type="Proteomes" id="UP000434276">
    <property type="component" value="Unassembled WGS sequence"/>
</dbReference>
<name>A0A5S9XH69_ARATH</name>
<evidence type="ECO:0000313" key="3">
    <source>
        <dbReference type="Proteomes" id="UP000434276"/>
    </source>
</evidence>
<dbReference type="EMBL" id="CACSHJ010000089">
    <property type="protein sequence ID" value="CAA0383969.1"/>
    <property type="molecule type" value="Genomic_DNA"/>
</dbReference>
<reference evidence="2 3" key="1">
    <citation type="submission" date="2019-12" db="EMBL/GenBank/DDBJ databases">
        <authorList>
            <person name="Jiao W.-B."/>
            <person name="Schneeberger K."/>
        </authorList>
    </citation>
    <scope>NUCLEOTIDE SEQUENCE [LARGE SCALE GENOMIC DNA]</scope>
    <source>
        <strain evidence="3">cv. C24</strain>
    </source>
</reference>
<dbReference type="AlphaFoldDB" id="A0A5S9XH69"/>
<keyword evidence="1" id="KW-1133">Transmembrane helix</keyword>
<evidence type="ECO:0000313" key="2">
    <source>
        <dbReference type="EMBL" id="CAA0383969.1"/>
    </source>
</evidence>
<organism evidence="2 3">
    <name type="scientific">Arabidopsis thaliana</name>
    <name type="common">Mouse-ear cress</name>
    <dbReference type="NCBI Taxonomy" id="3702"/>
    <lineage>
        <taxon>Eukaryota</taxon>
        <taxon>Viridiplantae</taxon>
        <taxon>Streptophyta</taxon>
        <taxon>Embryophyta</taxon>
        <taxon>Tracheophyta</taxon>
        <taxon>Spermatophyta</taxon>
        <taxon>Magnoliopsida</taxon>
        <taxon>eudicotyledons</taxon>
        <taxon>Gunneridae</taxon>
        <taxon>Pentapetalae</taxon>
        <taxon>rosids</taxon>
        <taxon>malvids</taxon>
        <taxon>Brassicales</taxon>
        <taxon>Brassicaceae</taxon>
        <taxon>Camelineae</taxon>
        <taxon>Arabidopsis</taxon>
    </lineage>
</organism>
<keyword evidence="1" id="KW-0472">Membrane</keyword>
<accession>A0A5S9XH69</accession>
<evidence type="ECO:0000256" key="1">
    <source>
        <dbReference type="SAM" id="Phobius"/>
    </source>
</evidence>
<feature type="transmembrane region" description="Helical" evidence="1">
    <location>
        <begin position="16"/>
        <end position="35"/>
    </location>
</feature>
<dbReference type="OrthoDB" id="10272098at2759"/>
<keyword evidence="1" id="KW-0812">Transmembrane</keyword>
<evidence type="ECO:0008006" key="4">
    <source>
        <dbReference type="Google" id="ProtNLM"/>
    </source>
</evidence>
<protein>
    <recommendedName>
        <fullName evidence="4">Transmembrane protein</fullName>
    </recommendedName>
</protein>
<sequence>MFCWLNEFIYSDLVRVYAHSRFMVLGAFGLSGIFLDS</sequence>
<gene>
    <name evidence="2" type="ORF">C24_LOCUS14166</name>
</gene>
<proteinExistence type="predicted"/>